<proteinExistence type="predicted"/>
<organism evidence="1 2">
    <name type="scientific">Aspergillus japonicus CBS 114.51</name>
    <dbReference type="NCBI Taxonomy" id="1448312"/>
    <lineage>
        <taxon>Eukaryota</taxon>
        <taxon>Fungi</taxon>
        <taxon>Dikarya</taxon>
        <taxon>Ascomycota</taxon>
        <taxon>Pezizomycotina</taxon>
        <taxon>Eurotiomycetes</taxon>
        <taxon>Eurotiomycetidae</taxon>
        <taxon>Eurotiales</taxon>
        <taxon>Aspergillaceae</taxon>
        <taxon>Aspergillus</taxon>
        <taxon>Aspergillus subgen. Circumdati</taxon>
    </lineage>
</organism>
<accession>A0A8T8WY98</accession>
<dbReference type="Proteomes" id="UP000249497">
    <property type="component" value="Unassembled WGS sequence"/>
</dbReference>
<name>A0A8T8WY98_ASPJA</name>
<sequence length="68" mass="7191">SLATIAPPPHSIITQIPPSALAELLIPSRRSALASDFSKGATPAWYGALPTDVKRYISYVKAEIAKDG</sequence>
<dbReference type="GeneID" id="37171103"/>
<dbReference type="AlphaFoldDB" id="A0A8T8WY98"/>
<feature type="non-terminal residue" evidence="1">
    <location>
        <position position="68"/>
    </location>
</feature>
<evidence type="ECO:0000313" key="2">
    <source>
        <dbReference type="Proteomes" id="UP000249497"/>
    </source>
</evidence>
<dbReference type="EMBL" id="KZ824802">
    <property type="protein sequence ID" value="RAH80634.1"/>
    <property type="molecule type" value="Genomic_DNA"/>
</dbReference>
<evidence type="ECO:0000313" key="1">
    <source>
        <dbReference type="EMBL" id="RAH80634.1"/>
    </source>
</evidence>
<protein>
    <submittedName>
        <fullName evidence="1">Uncharacterized protein</fullName>
    </submittedName>
</protein>
<reference evidence="1 2" key="1">
    <citation type="submission" date="2018-02" db="EMBL/GenBank/DDBJ databases">
        <title>The genomes of Aspergillus section Nigri reveals drivers in fungal speciation.</title>
        <authorList>
            <consortium name="DOE Joint Genome Institute"/>
            <person name="Vesth T.C."/>
            <person name="Nybo J."/>
            <person name="Theobald S."/>
            <person name="Brandl J."/>
            <person name="Frisvad J.C."/>
            <person name="Nielsen K.F."/>
            <person name="Lyhne E.K."/>
            <person name="Kogle M.E."/>
            <person name="Kuo A."/>
            <person name="Riley R."/>
            <person name="Clum A."/>
            <person name="Nolan M."/>
            <person name="Lipzen A."/>
            <person name="Salamov A."/>
            <person name="Henrissat B."/>
            <person name="Wiebenga A."/>
            <person name="De vries R.P."/>
            <person name="Grigoriev I.V."/>
            <person name="Mortensen U.H."/>
            <person name="Andersen M.R."/>
            <person name="Baker S.E."/>
        </authorList>
    </citation>
    <scope>NUCLEOTIDE SEQUENCE [LARGE SCALE GENOMIC DNA]</scope>
    <source>
        <strain evidence="1 2">CBS 114.51</strain>
    </source>
</reference>
<gene>
    <name evidence="1" type="ORF">BO86DRAFT_295884</name>
</gene>
<dbReference type="RefSeq" id="XP_025526528.1">
    <property type="nucleotide sequence ID" value="XM_025667411.1"/>
</dbReference>
<keyword evidence="2" id="KW-1185">Reference proteome</keyword>
<feature type="non-terminal residue" evidence="1">
    <location>
        <position position="1"/>
    </location>
</feature>
<dbReference type="OrthoDB" id="5419608at2759"/>